<dbReference type="Proteomes" id="UP001195483">
    <property type="component" value="Unassembled WGS sequence"/>
</dbReference>
<gene>
    <name evidence="1" type="ORF">CHS0354_019948</name>
</gene>
<name>A0AAE0S0C2_9BIVA</name>
<dbReference type="AlphaFoldDB" id="A0AAE0S0C2"/>
<reference evidence="1" key="1">
    <citation type="journal article" date="2021" name="Genome Biol. Evol.">
        <title>A High-Quality Reference Genome for a Parasitic Bivalve with Doubly Uniparental Inheritance (Bivalvia: Unionida).</title>
        <authorList>
            <person name="Smith C.H."/>
        </authorList>
    </citation>
    <scope>NUCLEOTIDE SEQUENCE</scope>
    <source>
        <strain evidence="1">CHS0354</strain>
    </source>
</reference>
<sequence length="194" mass="22410">MKYIVDMDGGYYLRQCTCYTPLHHHGIPCKQFAIPVRSHFASDKGYMCSEELDIKQKKGIARAIEMRYDEDKIAVILSFSLSSGVSDFIPKCYGTSHEKWLKGIFENETFRRNLFKIRSIPGSVHLSVNIVQGYYTSLQKSLSCRSKHDANIRSLDEVRQLRIKLPGKYVRSPKLWMPPVTVFIVQAETRSLKR</sequence>
<dbReference type="EMBL" id="JAEAOA010001215">
    <property type="protein sequence ID" value="KAK3582941.1"/>
    <property type="molecule type" value="Genomic_DNA"/>
</dbReference>
<evidence type="ECO:0000313" key="1">
    <source>
        <dbReference type="EMBL" id="KAK3582941.1"/>
    </source>
</evidence>
<proteinExistence type="predicted"/>
<reference evidence="1" key="2">
    <citation type="journal article" date="2021" name="Genome Biol. Evol.">
        <title>Developing a high-quality reference genome for a parasitic bivalve with doubly uniparental inheritance (Bivalvia: Unionida).</title>
        <authorList>
            <person name="Smith C.H."/>
        </authorList>
    </citation>
    <scope>NUCLEOTIDE SEQUENCE</scope>
    <source>
        <strain evidence="1">CHS0354</strain>
        <tissue evidence="1">Mantle</tissue>
    </source>
</reference>
<organism evidence="1 2">
    <name type="scientific">Potamilus streckersoni</name>
    <dbReference type="NCBI Taxonomy" id="2493646"/>
    <lineage>
        <taxon>Eukaryota</taxon>
        <taxon>Metazoa</taxon>
        <taxon>Spiralia</taxon>
        <taxon>Lophotrochozoa</taxon>
        <taxon>Mollusca</taxon>
        <taxon>Bivalvia</taxon>
        <taxon>Autobranchia</taxon>
        <taxon>Heteroconchia</taxon>
        <taxon>Palaeoheterodonta</taxon>
        <taxon>Unionida</taxon>
        <taxon>Unionoidea</taxon>
        <taxon>Unionidae</taxon>
        <taxon>Ambleminae</taxon>
        <taxon>Lampsilini</taxon>
        <taxon>Potamilus</taxon>
    </lineage>
</organism>
<accession>A0AAE0S0C2</accession>
<reference evidence="1" key="3">
    <citation type="submission" date="2023-05" db="EMBL/GenBank/DDBJ databases">
        <authorList>
            <person name="Smith C.H."/>
        </authorList>
    </citation>
    <scope>NUCLEOTIDE SEQUENCE</scope>
    <source>
        <strain evidence="1">CHS0354</strain>
        <tissue evidence="1">Mantle</tissue>
    </source>
</reference>
<comment type="caution">
    <text evidence="1">The sequence shown here is derived from an EMBL/GenBank/DDBJ whole genome shotgun (WGS) entry which is preliminary data.</text>
</comment>
<evidence type="ECO:0000313" key="2">
    <source>
        <dbReference type="Proteomes" id="UP001195483"/>
    </source>
</evidence>
<keyword evidence="2" id="KW-1185">Reference proteome</keyword>
<protein>
    <submittedName>
        <fullName evidence="1">Uncharacterized protein</fullName>
    </submittedName>
</protein>